<evidence type="ECO:0000313" key="1">
    <source>
        <dbReference type="EMBL" id="KAI2382816.1"/>
    </source>
</evidence>
<dbReference type="EMBL" id="JALBCA010000108">
    <property type="protein sequence ID" value="KAI2382816.1"/>
    <property type="molecule type" value="Genomic_DNA"/>
</dbReference>
<organism evidence="1">
    <name type="scientific">Ophidiomyces ophidiicola</name>
    <dbReference type="NCBI Taxonomy" id="1387563"/>
    <lineage>
        <taxon>Eukaryota</taxon>
        <taxon>Fungi</taxon>
        <taxon>Dikarya</taxon>
        <taxon>Ascomycota</taxon>
        <taxon>Pezizomycotina</taxon>
        <taxon>Eurotiomycetes</taxon>
        <taxon>Eurotiomycetidae</taxon>
        <taxon>Onygenales</taxon>
        <taxon>Onygenaceae</taxon>
        <taxon>Ophidiomyces</taxon>
    </lineage>
</organism>
<gene>
    <name evidence="1" type="ORF">LOY88_005712</name>
</gene>
<reference evidence="1" key="1">
    <citation type="journal article" date="2022" name="bioRxiv">
        <title>Population genetic analysis of Ophidiomyces ophidiicola, the causative agent of snake fungal disease, indicates recent introductions to the USA.</title>
        <authorList>
            <person name="Ladner J.T."/>
            <person name="Palmer J.M."/>
            <person name="Ettinger C.L."/>
            <person name="Stajich J.E."/>
            <person name="Farrell T.M."/>
            <person name="Glorioso B.M."/>
            <person name="Lawson B."/>
            <person name="Price S.J."/>
            <person name="Stengle A.G."/>
            <person name="Grear D.A."/>
            <person name="Lorch J.M."/>
        </authorList>
    </citation>
    <scope>NUCLEOTIDE SEQUENCE</scope>
    <source>
        <strain evidence="1">NWHC 24266-5</strain>
    </source>
</reference>
<accession>A0ACB8UPV7</accession>
<comment type="caution">
    <text evidence="1">The sequence shown here is derived from an EMBL/GenBank/DDBJ whole genome shotgun (WGS) entry which is preliminary data.</text>
</comment>
<proteinExistence type="predicted"/>
<sequence length="744" mass="81904">MASVPPDEIIPPSATTPDAMSGAIRVDSSPKIKRHKRLLNRLHRMSSTSSLERLGRHRSSSNNSRRIGKGSMSCVSLSSTLSNGQCWESSSSSQLYGRSSRGATDSRNVDDEETNPARIIETELLPLNGVQQTSIPLPTEFRPPSRGSPLKSSLALAADIEQAHGEENISEIPPEKQNIDHWTPLPPEIQLQILSWLTPKELAQSARVSKQWCSLCFDGQLWTNFDVSTYYRDIPQDALVQLILNTGSFIKHLNLRGCVQMREAWLHSGEQITNACRNLASFNVRDTEIDKTTLTFFLVRNPGLFKINLSGLMAATNSEMGVIAKSCPLLEYLDISWCPRITSNSGLREVVKACGQLKELRIGELQIAKNDGLMQALFDTNHLETLSIANCPYLTDSTLKILVHGSDPEIDILTDRAIVPARKFKHLDFSGCTRISDAGIGFLTGYVPGLESLQLSFCTGLECTSIANLILSTPRLIRLELEELEALQNNALSTLSIAPCAPTLQHLNVSYCENIGDPSILQIVRNCPNLKSLDLDNTRVSDLALMELCSQMRKRGSGVQLPKCGLRLAVFDCGNVTWAGVREVLSTNTYVPRFAEAEAITSGSESDAESDVSSPSSSTSSLTVLQSPAPVQSPSKPDIYPNEIIQLKCFYGWQPTVDKHTKRVLAGHLGAAMRLERKWADCMIAHEEAELRGPGSRRRRRRARNAELLYNMEDDDEVGYGYGPAGLVSLGNRRRARSGGCVVM</sequence>
<name>A0ACB8UPV7_9EURO</name>
<protein>
    <submittedName>
        <fullName evidence="1">Uncharacterized protein</fullName>
    </submittedName>
</protein>